<evidence type="ECO:0000313" key="2">
    <source>
        <dbReference type="Proteomes" id="UP000316614"/>
    </source>
</evidence>
<dbReference type="RefSeq" id="WP_141615644.1">
    <property type="nucleotide sequence ID" value="NZ_CP041253.1"/>
</dbReference>
<reference evidence="1 2" key="1">
    <citation type="submission" date="2019-06" db="EMBL/GenBank/DDBJ databases">
        <title>Echinicola alkalisoli sp. nov. isolated from saline soil.</title>
        <authorList>
            <person name="Sun J.-Q."/>
            <person name="Xu L."/>
        </authorList>
    </citation>
    <scope>NUCLEOTIDE SEQUENCE [LARGE SCALE GENOMIC DNA]</scope>
    <source>
        <strain evidence="1 2">LN3S3</strain>
    </source>
</reference>
<keyword evidence="2" id="KW-1185">Reference proteome</keyword>
<dbReference type="OrthoDB" id="837527at2"/>
<accession>A0A514CKT7</accession>
<protein>
    <submittedName>
        <fullName evidence="1">Uncharacterized protein</fullName>
    </submittedName>
</protein>
<organism evidence="1 2">
    <name type="scientific">Echinicola soli</name>
    <dbReference type="NCBI Taxonomy" id="2591634"/>
    <lineage>
        <taxon>Bacteria</taxon>
        <taxon>Pseudomonadati</taxon>
        <taxon>Bacteroidota</taxon>
        <taxon>Cytophagia</taxon>
        <taxon>Cytophagales</taxon>
        <taxon>Cyclobacteriaceae</taxon>
        <taxon>Echinicola</taxon>
    </lineage>
</organism>
<name>A0A514CKT7_9BACT</name>
<evidence type="ECO:0000313" key="1">
    <source>
        <dbReference type="EMBL" id="QDH80410.1"/>
    </source>
</evidence>
<proteinExistence type="predicted"/>
<sequence>MNTIVKNTIDIPLQEILGQADSAQPRNKRAFTVIAEEVFWNPKSRPLEITLNYISEAPLEIINPLYYLKIEWIDKEQNVIPMEDKVPVLLLNLNRSLDPERDFSFVVKKVTYNQNQCDITEVVNQTTLNFAPESRYQFTLAFPAINHQKGAIGYLRVLGNLVPFTTGLDTKKSNPFHTNTVPVKHSPSE</sequence>
<dbReference type="AlphaFoldDB" id="A0A514CKT7"/>
<dbReference type="EMBL" id="CP041253">
    <property type="protein sequence ID" value="QDH80410.1"/>
    <property type="molecule type" value="Genomic_DNA"/>
</dbReference>
<dbReference type="Proteomes" id="UP000316614">
    <property type="component" value="Chromosome"/>
</dbReference>
<gene>
    <name evidence="1" type="ORF">FKX85_15725</name>
</gene>
<dbReference type="KEGG" id="echi:FKX85_15725"/>